<keyword evidence="3" id="KW-1185">Reference proteome</keyword>
<gene>
    <name evidence="2" type="ORF">FHX42_005220</name>
</gene>
<proteinExistence type="predicted"/>
<dbReference type="InterPro" id="IPR000086">
    <property type="entry name" value="NUDIX_hydrolase_dom"/>
</dbReference>
<dbReference type="Gene3D" id="3.90.79.10">
    <property type="entry name" value="Nucleoside Triphosphate Pyrophosphohydrolase"/>
    <property type="match status" value="1"/>
</dbReference>
<protein>
    <submittedName>
        <fullName evidence="2">8-oxo-dGTP pyrophosphatase MutT (NUDIX family)</fullName>
    </submittedName>
</protein>
<reference evidence="2 3" key="1">
    <citation type="submission" date="2020-07" db="EMBL/GenBank/DDBJ databases">
        <title>Sequencing the genomes of 1000 actinobacteria strains.</title>
        <authorList>
            <person name="Klenk H.-P."/>
        </authorList>
    </citation>
    <scope>NUCLEOTIDE SEQUENCE [LARGE SCALE GENOMIC DNA]</scope>
    <source>
        <strain evidence="2 3">DSM 45975</strain>
    </source>
</reference>
<dbReference type="RefSeq" id="WP_220480883.1">
    <property type="nucleotide sequence ID" value="NZ_JACGWZ010000010.1"/>
</dbReference>
<comment type="caution">
    <text evidence="2">The sequence shown here is derived from an EMBL/GenBank/DDBJ whole genome shotgun (WGS) entry which is preliminary data.</text>
</comment>
<feature type="domain" description="Nudix hydrolase" evidence="1">
    <location>
        <begin position="13"/>
        <end position="87"/>
    </location>
</feature>
<dbReference type="EMBL" id="JACGWZ010000010">
    <property type="protein sequence ID" value="MBA8827813.1"/>
    <property type="molecule type" value="Genomic_DNA"/>
</dbReference>
<dbReference type="InterPro" id="IPR015797">
    <property type="entry name" value="NUDIX_hydrolase-like_dom_sf"/>
</dbReference>
<organism evidence="2 3">
    <name type="scientific">Halosaccharopolyspora lacisalsi</name>
    <dbReference type="NCBI Taxonomy" id="1000566"/>
    <lineage>
        <taxon>Bacteria</taxon>
        <taxon>Bacillati</taxon>
        <taxon>Actinomycetota</taxon>
        <taxon>Actinomycetes</taxon>
        <taxon>Pseudonocardiales</taxon>
        <taxon>Pseudonocardiaceae</taxon>
        <taxon>Halosaccharopolyspora</taxon>
    </lineage>
</organism>
<name>A0A839E3E9_9PSEU</name>
<evidence type="ECO:0000313" key="3">
    <source>
        <dbReference type="Proteomes" id="UP000569329"/>
    </source>
</evidence>
<dbReference type="AlphaFoldDB" id="A0A839E3E9"/>
<evidence type="ECO:0000259" key="1">
    <source>
        <dbReference type="Pfam" id="PF00293"/>
    </source>
</evidence>
<dbReference type="SUPFAM" id="SSF55811">
    <property type="entry name" value="Nudix"/>
    <property type="match status" value="1"/>
</dbReference>
<sequence length="145" mass="15769">MVQVYGWLLHQGRVLVQDTGSGFNLPGGRPEPEDADLVATLRREAREESQVTVAETRYLGYERVVRSGQPRALVRMVGVIDEFLPRHPDPDGGRLLGRLLCPLSEATHLLDWGTSGQDQSRAAAVEAEQGWGISVPTSAAALLVV</sequence>
<dbReference type="Pfam" id="PF00293">
    <property type="entry name" value="NUDIX"/>
    <property type="match status" value="1"/>
</dbReference>
<accession>A0A839E3E9</accession>
<evidence type="ECO:0000313" key="2">
    <source>
        <dbReference type="EMBL" id="MBA8827813.1"/>
    </source>
</evidence>
<dbReference type="Proteomes" id="UP000569329">
    <property type="component" value="Unassembled WGS sequence"/>
</dbReference>